<feature type="region of interest" description="Disordered" evidence="1">
    <location>
        <begin position="149"/>
        <end position="170"/>
    </location>
</feature>
<sequence length="214" mass="23844">MPLNPKDQPTALLDGAECKTAPDRTRPQMTNRPLAASHASEIVAQQTAVSQPSRPKCHSRHNPKPTGPLGVATFHGYDRKTEEDAKQVSLKESTDEAMAAARRRASETNVRRFQTRLQLHLQTEDCRPSANALFVSVRPHRAVDRISARNDEGTPLGKPFPDARGARGTLDRNHLRTPRRRLPVAGVEEVGRQILLEAREEETRRVFTEDVGVI</sequence>
<organism evidence="2 3">
    <name type="scientific">Steinernema carpocapsae</name>
    <name type="common">Entomopathogenic nematode</name>
    <dbReference type="NCBI Taxonomy" id="34508"/>
    <lineage>
        <taxon>Eukaryota</taxon>
        <taxon>Metazoa</taxon>
        <taxon>Ecdysozoa</taxon>
        <taxon>Nematoda</taxon>
        <taxon>Chromadorea</taxon>
        <taxon>Rhabditida</taxon>
        <taxon>Tylenchina</taxon>
        <taxon>Panagrolaimomorpha</taxon>
        <taxon>Strongyloidoidea</taxon>
        <taxon>Steinernematidae</taxon>
        <taxon>Steinernema</taxon>
    </lineage>
</organism>
<dbReference type="EMBL" id="AZBU02000003">
    <property type="protein sequence ID" value="TKR88878.1"/>
    <property type="molecule type" value="Genomic_DNA"/>
</dbReference>
<dbReference type="AlphaFoldDB" id="A0A4U5NZ28"/>
<evidence type="ECO:0000313" key="2">
    <source>
        <dbReference type="EMBL" id="TKR88878.1"/>
    </source>
</evidence>
<feature type="compositionally biased region" description="Polar residues" evidence="1">
    <location>
        <begin position="43"/>
        <end position="53"/>
    </location>
</feature>
<gene>
    <name evidence="2" type="ORF">L596_013053</name>
</gene>
<dbReference type="Proteomes" id="UP000298663">
    <property type="component" value="Unassembled WGS sequence"/>
</dbReference>
<keyword evidence="3" id="KW-1185">Reference proteome</keyword>
<reference evidence="2 3" key="2">
    <citation type="journal article" date="2019" name="G3 (Bethesda)">
        <title>Hybrid Assembly of the Genome of the Entomopathogenic Nematode Steinernema carpocapsae Identifies the X-Chromosome.</title>
        <authorList>
            <person name="Serra L."/>
            <person name="Macchietto M."/>
            <person name="Macias-Munoz A."/>
            <person name="McGill C.J."/>
            <person name="Rodriguez I.M."/>
            <person name="Rodriguez B."/>
            <person name="Murad R."/>
            <person name="Mortazavi A."/>
        </authorList>
    </citation>
    <scope>NUCLEOTIDE SEQUENCE [LARGE SCALE GENOMIC DNA]</scope>
    <source>
        <strain evidence="2 3">ALL</strain>
    </source>
</reference>
<accession>A0A4U5NZ28</accession>
<feature type="region of interest" description="Disordered" evidence="1">
    <location>
        <begin position="1"/>
        <end position="71"/>
    </location>
</feature>
<comment type="caution">
    <text evidence="2">The sequence shown here is derived from an EMBL/GenBank/DDBJ whole genome shotgun (WGS) entry which is preliminary data.</text>
</comment>
<evidence type="ECO:0000313" key="3">
    <source>
        <dbReference type="Proteomes" id="UP000298663"/>
    </source>
</evidence>
<reference evidence="2 3" key="1">
    <citation type="journal article" date="2015" name="Genome Biol.">
        <title>Comparative genomics of Steinernema reveals deeply conserved gene regulatory networks.</title>
        <authorList>
            <person name="Dillman A.R."/>
            <person name="Macchietto M."/>
            <person name="Porter C.F."/>
            <person name="Rogers A."/>
            <person name="Williams B."/>
            <person name="Antoshechkin I."/>
            <person name="Lee M.M."/>
            <person name="Goodwin Z."/>
            <person name="Lu X."/>
            <person name="Lewis E.E."/>
            <person name="Goodrich-Blair H."/>
            <person name="Stock S.P."/>
            <person name="Adams B.J."/>
            <person name="Sternberg P.W."/>
            <person name="Mortazavi A."/>
        </authorList>
    </citation>
    <scope>NUCLEOTIDE SEQUENCE [LARGE SCALE GENOMIC DNA]</scope>
    <source>
        <strain evidence="2 3">ALL</strain>
    </source>
</reference>
<feature type="compositionally biased region" description="Basic and acidic residues" evidence="1">
    <location>
        <begin position="16"/>
        <end position="26"/>
    </location>
</feature>
<evidence type="ECO:0000256" key="1">
    <source>
        <dbReference type="SAM" id="MobiDB-lite"/>
    </source>
</evidence>
<protein>
    <submittedName>
        <fullName evidence="2">Uncharacterized protein</fullName>
    </submittedName>
</protein>
<proteinExistence type="predicted"/>
<name>A0A4U5NZ28_STECR</name>